<proteinExistence type="predicted"/>
<evidence type="ECO:0000256" key="2">
    <source>
        <dbReference type="SAM" id="Phobius"/>
    </source>
</evidence>
<organism evidence="3 4">
    <name type="scientific">Arthrobotrys musiformis</name>
    <dbReference type="NCBI Taxonomy" id="47236"/>
    <lineage>
        <taxon>Eukaryota</taxon>
        <taxon>Fungi</taxon>
        <taxon>Dikarya</taxon>
        <taxon>Ascomycota</taxon>
        <taxon>Pezizomycotina</taxon>
        <taxon>Orbiliomycetes</taxon>
        <taxon>Orbiliales</taxon>
        <taxon>Orbiliaceae</taxon>
        <taxon>Arthrobotrys</taxon>
    </lineage>
</organism>
<feature type="transmembrane region" description="Helical" evidence="2">
    <location>
        <begin position="86"/>
        <end position="106"/>
    </location>
</feature>
<evidence type="ECO:0000256" key="1">
    <source>
        <dbReference type="SAM" id="MobiDB-lite"/>
    </source>
</evidence>
<keyword evidence="2" id="KW-0472">Membrane</keyword>
<dbReference type="AlphaFoldDB" id="A0AAV9WAH6"/>
<feature type="transmembrane region" description="Helical" evidence="2">
    <location>
        <begin position="21"/>
        <end position="46"/>
    </location>
</feature>
<sequence length="272" mass="29728">MEVAPGSKAVLSDPTSPGPGYIFFRLVNIVTLISCFAVLAQVMTIFSNSNSSTPQSVVYMFAVGIIGTVWSILILITFLRANNVSVAIAFFDFVGMILCIVGVAILTKPAIDGCAAAKAGVQNEVSRTSDVDSVCGLLRAGWGLALTNIVFFFLCCVVGIQIAMMVADEYRRVGGPVARRTVIEEGYPVQPAVRNVSQTTTAAVPVQPGTVFIEKDRSSKRTRTSRSGDRHRHSHSSSKRRRSHASVGTRDIDDYYYPDRRDSRKSSRRDYY</sequence>
<gene>
    <name evidence="3" type="ORF">TWF481_007110</name>
</gene>
<reference evidence="3 4" key="1">
    <citation type="submission" date="2023-08" db="EMBL/GenBank/DDBJ databases">
        <authorList>
            <person name="Palmer J.M."/>
        </authorList>
    </citation>
    <scope>NUCLEOTIDE SEQUENCE [LARGE SCALE GENOMIC DNA]</scope>
    <source>
        <strain evidence="3 4">TWF481</strain>
    </source>
</reference>
<keyword evidence="2" id="KW-1133">Transmembrane helix</keyword>
<comment type="caution">
    <text evidence="3">The sequence shown here is derived from an EMBL/GenBank/DDBJ whole genome shotgun (WGS) entry which is preliminary data.</text>
</comment>
<evidence type="ECO:0008006" key="5">
    <source>
        <dbReference type="Google" id="ProtNLM"/>
    </source>
</evidence>
<feature type="compositionally biased region" description="Basic and acidic residues" evidence="1">
    <location>
        <begin position="250"/>
        <end position="272"/>
    </location>
</feature>
<feature type="region of interest" description="Disordered" evidence="1">
    <location>
        <begin position="207"/>
        <end position="272"/>
    </location>
</feature>
<evidence type="ECO:0000313" key="3">
    <source>
        <dbReference type="EMBL" id="KAK6505192.1"/>
    </source>
</evidence>
<keyword evidence="4" id="KW-1185">Reference proteome</keyword>
<dbReference type="EMBL" id="JAVHJL010000004">
    <property type="protein sequence ID" value="KAK6505192.1"/>
    <property type="molecule type" value="Genomic_DNA"/>
</dbReference>
<feature type="compositionally biased region" description="Basic residues" evidence="1">
    <location>
        <begin position="220"/>
        <end position="244"/>
    </location>
</feature>
<accession>A0AAV9WAH6</accession>
<feature type="transmembrane region" description="Helical" evidence="2">
    <location>
        <begin position="140"/>
        <end position="163"/>
    </location>
</feature>
<evidence type="ECO:0000313" key="4">
    <source>
        <dbReference type="Proteomes" id="UP001370758"/>
    </source>
</evidence>
<dbReference type="Proteomes" id="UP001370758">
    <property type="component" value="Unassembled WGS sequence"/>
</dbReference>
<name>A0AAV9WAH6_9PEZI</name>
<keyword evidence="2" id="KW-0812">Transmembrane</keyword>
<feature type="transmembrane region" description="Helical" evidence="2">
    <location>
        <begin position="58"/>
        <end position="79"/>
    </location>
</feature>
<protein>
    <recommendedName>
        <fullName evidence="5">MARVEL domain-containing protein</fullName>
    </recommendedName>
</protein>